<protein>
    <recommendedName>
        <fullName evidence="3">DUF1320 domain-containing protein</fullName>
    </recommendedName>
</protein>
<dbReference type="RefSeq" id="WP_058795382.1">
    <property type="nucleotide sequence ID" value="NZ_CP013611.1"/>
</dbReference>
<dbReference type="AlphaFoldDB" id="A0A0U3GNT9"/>
<dbReference type="Pfam" id="PF07030">
    <property type="entry name" value="Phage_Mu_Gp36"/>
    <property type="match status" value="1"/>
</dbReference>
<sequence length="156" mass="16889">MFVDPSHVLNSIGVNGLLAFANGRFAIGYDAQQITEDDLNLALTATPETDLQTTVANWFKTAAANVNNTIFGYVASYELTPAEIDSSPLRGIAAELMRYELCNNDTDESILARRKNAMQELDKIAKGVIQVKAPAPASHGPVRTAAPGSQFNWQAY</sequence>
<accession>A0A0U3GNT9</accession>
<name>A0A0U3GNT9_9GAMM</name>
<evidence type="ECO:0000313" key="1">
    <source>
        <dbReference type="EMBL" id="ALU41934.1"/>
    </source>
</evidence>
<organism evidence="1 2">
    <name type="scientific">Pseudoalteromonas rubra</name>
    <dbReference type="NCBI Taxonomy" id="43658"/>
    <lineage>
        <taxon>Bacteria</taxon>
        <taxon>Pseudomonadati</taxon>
        <taxon>Pseudomonadota</taxon>
        <taxon>Gammaproteobacteria</taxon>
        <taxon>Alteromonadales</taxon>
        <taxon>Pseudoalteromonadaceae</taxon>
        <taxon>Pseudoalteromonas</taxon>
    </lineage>
</organism>
<evidence type="ECO:0000313" key="2">
    <source>
        <dbReference type="Proteomes" id="UP000069015"/>
    </source>
</evidence>
<reference evidence="1 2" key="1">
    <citation type="submission" date="2015-12" db="EMBL/GenBank/DDBJ databases">
        <title>Complete genome sequence of Pseudoalteromonas rubra SCSIO 6842, harboring a conjugative plasmid.</title>
        <authorList>
            <person name="Li B."/>
            <person name="Wang X."/>
        </authorList>
    </citation>
    <scope>NUCLEOTIDE SEQUENCE [LARGE SCALE GENOMIC DNA]</scope>
    <source>
        <strain evidence="1 2">SCSIO 6842</strain>
    </source>
</reference>
<dbReference type="Proteomes" id="UP000069015">
    <property type="component" value="Chromosome 1"/>
</dbReference>
<dbReference type="EMBL" id="CP013611">
    <property type="protein sequence ID" value="ALU41934.1"/>
    <property type="molecule type" value="Genomic_DNA"/>
</dbReference>
<dbReference type="KEGG" id="prr:AT705_02710"/>
<evidence type="ECO:0008006" key="3">
    <source>
        <dbReference type="Google" id="ProtNLM"/>
    </source>
</evidence>
<dbReference type="InterPro" id="IPR009752">
    <property type="entry name" value="Phage_Mu_GpJ"/>
</dbReference>
<proteinExistence type="predicted"/>
<gene>
    <name evidence="1" type="ORF">AT705_02710</name>
</gene>